<accession>A1ZYJ1</accession>
<evidence type="ECO:0000313" key="3">
    <source>
        <dbReference type="Proteomes" id="UP000004095"/>
    </source>
</evidence>
<sequence>MHKQWVIADIHGCYKTFVNLLEYKVQLSQDDQLFLLGDYIDRGSGSKEIIDYIVNLQESGYKIYTLRGNHEDVLLRCYWALQSKQWTLEIEELFAGWIRHGGKATLQSFGVQALGQIPSHYVQFLENLRYYYLLNNHVLVHAGLNFRHTNPFLDIESMLWIKNFAVEAEKIEHRKLVHGHDPKSLDYIKQCINNRSLTIPLDNGCVYEGSGGMGNLLALELNSNQLEVQRNVEYKPLFLVA</sequence>
<dbReference type="Pfam" id="PF00149">
    <property type="entry name" value="Metallophos"/>
    <property type="match status" value="1"/>
</dbReference>
<gene>
    <name evidence="2" type="ORF">M23134_06978</name>
</gene>
<protein>
    <submittedName>
        <fullName evidence="2">Metallophosphoesterase</fullName>
    </submittedName>
</protein>
<dbReference type="CDD" id="cd00144">
    <property type="entry name" value="MPP_PPP_family"/>
    <property type="match status" value="1"/>
</dbReference>
<evidence type="ECO:0000313" key="2">
    <source>
        <dbReference type="EMBL" id="EAY24575.1"/>
    </source>
</evidence>
<dbReference type="GO" id="GO:0016791">
    <property type="term" value="F:phosphatase activity"/>
    <property type="evidence" value="ECO:0007669"/>
    <property type="project" value="TreeGrafter"/>
</dbReference>
<feature type="domain" description="Calcineurin-like phosphoesterase" evidence="1">
    <location>
        <begin position="5"/>
        <end position="188"/>
    </location>
</feature>
<dbReference type="PANTHER" id="PTHR42850:SF4">
    <property type="entry name" value="ZINC-DEPENDENT ENDOPOLYPHOSPHATASE"/>
    <property type="match status" value="1"/>
</dbReference>
<dbReference type="Gene3D" id="3.60.21.10">
    <property type="match status" value="1"/>
</dbReference>
<dbReference type="OrthoDB" id="9808081at2"/>
<dbReference type="InterPro" id="IPR050126">
    <property type="entry name" value="Ap4A_hydrolase"/>
</dbReference>
<dbReference type="GO" id="GO:0110154">
    <property type="term" value="P:RNA decapping"/>
    <property type="evidence" value="ECO:0007669"/>
    <property type="project" value="TreeGrafter"/>
</dbReference>
<dbReference type="eggNOG" id="COG0639">
    <property type="taxonomic scope" value="Bacteria"/>
</dbReference>
<organism evidence="2 3">
    <name type="scientific">Microscilla marina ATCC 23134</name>
    <dbReference type="NCBI Taxonomy" id="313606"/>
    <lineage>
        <taxon>Bacteria</taxon>
        <taxon>Pseudomonadati</taxon>
        <taxon>Bacteroidota</taxon>
        <taxon>Cytophagia</taxon>
        <taxon>Cytophagales</taxon>
        <taxon>Microscillaceae</taxon>
        <taxon>Microscilla</taxon>
    </lineage>
</organism>
<dbReference type="Proteomes" id="UP000004095">
    <property type="component" value="Unassembled WGS sequence"/>
</dbReference>
<dbReference type="GO" id="GO:0005737">
    <property type="term" value="C:cytoplasm"/>
    <property type="evidence" value="ECO:0007669"/>
    <property type="project" value="TreeGrafter"/>
</dbReference>
<proteinExistence type="predicted"/>
<dbReference type="SUPFAM" id="SSF56300">
    <property type="entry name" value="Metallo-dependent phosphatases"/>
    <property type="match status" value="1"/>
</dbReference>
<dbReference type="AlphaFoldDB" id="A1ZYJ1"/>
<dbReference type="GO" id="GO:0008803">
    <property type="term" value="F:bis(5'-nucleosyl)-tetraphosphatase (symmetrical) activity"/>
    <property type="evidence" value="ECO:0007669"/>
    <property type="project" value="TreeGrafter"/>
</dbReference>
<reference evidence="2 3" key="1">
    <citation type="submission" date="2007-01" db="EMBL/GenBank/DDBJ databases">
        <authorList>
            <person name="Haygood M."/>
            <person name="Podell S."/>
            <person name="Anderson C."/>
            <person name="Hopkinson B."/>
            <person name="Roe K."/>
            <person name="Barbeau K."/>
            <person name="Gaasterland T."/>
            <person name="Ferriera S."/>
            <person name="Johnson J."/>
            <person name="Kravitz S."/>
            <person name="Beeson K."/>
            <person name="Sutton G."/>
            <person name="Rogers Y.-H."/>
            <person name="Friedman R."/>
            <person name="Frazier M."/>
            <person name="Venter J.C."/>
        </authorList>
    </citation>
    <scope>NUCLEOTIDE SEQUENCE [LARGE SCALE GENOMIC DNA]</scope>
    <source>
        <strain evidence="2 3">ATCC 23134</strain>
    </source>
</reference>
<evidence type="ECO:0000259" key="1">
    <source>
        <dbReference type="Pfam" id="PF00149"/>
    </source>
</evidence>
<dbReference type="InterPro" id="IPR029052">
    <property type="entry name" value="Metallo-depent_PP-like"/>
</dbReference>
<name>A1ZYJ1_MICM2</name>
<dbReference type="PANTHER" id="PTHR42850">
    <property type="entry name" value="METALLOPHOSPHOESTERASE"/>
    <property type="match status" value="1"/>
</dbReference>
<dbReference type="RefSeq" id="WP_002704598.1">
    <property type="nucleotide sequence ID" value="NZ_AAWS01000066.1"/>
</dbReference>
<keyword evidence="3" id="KW-1185">Reference proteome</keyword>
<dbReference type="InterPro" id="IPR004843">
    <property type="entry name" value="Calcineurin-like_PHP"/>
</dbReference>
<comment type="caution">
    <text evidence="2">The sequence shown here is derived from an EMBL/GenBank/DDBJ whole genome shotgun (WGS) entry which is preliminary data.</text>
</comment>
<dbReference type="EMBL" id="AAWS01000066">
    <property type="protein sequence ID" value="EAY24575.1"/>
    <property type="molecule type" value="Genomic_DNA"/>
</dbReference>